<dbReference type="OrthoDB" id="9804931at2"/>
<evidence type="ECO:0000313" key="1">
    <source>
        <dbReference type="EMBL" id="CUA99106.1"/>
    </source>
</evidence>
<protein>
    <submittedName>
        <fullName evidence="1">Uncharacterized protein</fullName>
    </submittedName>
</protein>
<accession>A0A0K6I7P8</accession>
<keyword evidence="2" id="KW-1185">Reference proteome</keyword>
<dbReference type="AlphaFoldDB" id="A0A0K6I7P8"/>
<organism evidence="1 2">
    <name type="scientific">Pannonibacter indicus</name>
    <dbReference type="NCBI Taxonomy" id="466044"/>
    <lineage>
        <taxon>Bacteria</taxon>
        <taxon>Pseudomonadati</taxon>
        <taxon>Pseudomonadota</taxon>
        <taxon>Alphaproteobacteria</taxon>
        <taxon>Hyphomicrobiales</taxon>
        <taxon>Stappiaceae</taxon>
        <taxon>Pannonibacter</taxon>
    </lineage>
</organism>
<dbReference type="Proteomes" id="UP000183900">
    <property type="component" value="Unassembled WGS sequence"/>
</dbReference>
<dbReference type="EMBL" id="CYHE01000012">
    <property type="protein sequence ID" value="CUA99106.1"/>
    <property type="molecule type" value="Genomic_DNA"/>
</dbReference>
<reference evidence="2" key="1">
    <citation type="submission" date="2015-08" db="EMBL/GenBank/DDBJ databases">
        <authorList>
            <person name="Varghese N."/>
        </authorList>
    </citation>
    <scope>NUCLEOTIDE SEQUENCE [LARGE SCALE GENOMIC DNA]</scope>
    <source>
        <strain evidence="2">DSM 23407</strain>
    </source>
</reference>
<evidence type="ECO:0000313" key="2">
    <source>
        <dbReference type="Proteomes" id="UP000183900"/>
    </source>
</evidence>
<gene>
    <name evidence="1" type="ORF">Ga0061067_11224</name>
</gene>
<name>A0A0K6I7P8_9HYPH</name>
<proteinExistence type="predicted"/>
<sequence>MPEAAGSSSGTLTADNGLVFGDVPAGYELTISTAISGEVNLLADYSASTTCTILSGSCVPGSFDPLVSTNFAFLDAALSYSAADVLLTLTMVLAGATRSPSVAGRWTAMRC</sequence>